<keyword evidence="1" id="KW-0472">Membrane</keyword>
<evidence type="ECO:0000313" key="3">
    <source>
        <dbReference type="Proteomes" id="UP000664628"/>
    </source>
</evidence>
<sequence>MNQQVRMTLLLLASTIGFVGYCAALIDWIQDYSTGFYRRAWLEATLETSALVIYSYAGIRFLKSKMPFL</sequence>
<protein>
    <submittedName>
        <fullName evidence="2">Uncharacterized protein</fullName>
    </submittedName>
</protein>
<evidence type="ECO:0000313" key="2">
    <source>
        <dbReference type="EMBL" id="MBO0946967.1"/>
    </source>
</evidence>
<accession>A0ABS3JDK4</accession>
<dbReference type="Proteomes" id="UP000664628">
    <property type="component" value="Unassembled WGS sequence"/>
</dbReference>
<dbReference type="EMBL" id="JAFMYW010000001">
    <property type="protein sequence ID" value="MBO0946967.1"/>
    <property type="molecule type" value="Genomic_DNA"/>
</dbReference>
<keyword evidence="1" id="KW-0812">Transmembrane</keyword>
<gene>
    <name evidence="2" type="ORF">J2I46_00120</name>
</gene>
<feature type="transmembrane region" description="Helical" evidence="1">
    <location>
        <begin position="40"/>
        <end position="59"/>
    </location>
</feature>
<keyword evidence="3" id="KW-1185">Reference proteome</keyword>
<reference evidence="2 3" key="1">
    <citation type="submission" date="2021-03" db="EMBL/GenBank/DDBJ databases">
        <title>Fibrella sp. HMF5405 genome sequencing and assembly.</title>
        <authorList>
            <person name="Kang H."/>
            <person name="Kim H."/>
            <person name="Bae S."/>
            <person name="Joh K."/>
        </authorList>
    </citation>
    <scope>NUCLEOTIDE SEQUENCE [LARGE SCALE GENOMIC DNA]</scope>
    <source>
        <strain evidence="2 3">HMF5405</strain>
    </source>
</reference>
<name>A0ABS3JDK4_9BACT</name>
<proteinExistence type="predicted"/>
<keyword evidence="1" id="KW-1133">Transmembrane helix</keyword>
<evidence type="ECO:0000256" key="1">
    <source>
        <dbReference type="SAM" id="Phobius"/>
    </source>
</evidence>
<comment type="caution">
    <text evidence="2">The sequence shown here is derived from an EMBL/GenBank/DDBJ whole genome shotgun (WGS) entry which is preliminary data.</text>
</comment>
<organism evidence="2 3">
    <name type="scientific">Fibrella forsythiae</name>
    <dbReference type="NCBI Taxonomy" id="2817061"/>
    <lineage>
        <taxon>Bacteria</taxon>
        <taxon>Pseudomonadati</taxon>
        <taxon>Bacteroidota</taxon>
        <taxon>Cytophagia</taxon>
        <taxon>Cytophagales</taxon>
        <taxon>Spirosomataceae</taxon>
        <taxon>Fibrella</taxon>
    </lineage>
</organism>